<dbReference type="AlphaFoldDB" id="A0AAQ3NQS9"/>
<protein>
    <submittedName>
        <fullName evidence="1">Uncharacterized protein</fullName>
    </submittedName>
</protein>
<gene>
    <name evidence="1" type="ORF">V8G54_012142</name>
</gene>
<organism evidence="1 2">
    <name type="scientific">Vigna mungo</name>
    <name type="common">Black gram</name>
    <name type="synonym">Phaseolus mungo</name>
    <dbReference type="NCBI Taxonomy" id="3915"/>
    <lineage>
        <taxon>Eukaryota</taxon>
        <taxon>Viridiplantae</taxon>
        <taxon>Streptophyta</taxon>
        <taxon>Embryophyta</taxon>
        <taxon>Tracheophyta</taxon>
        <taxon>Spermatophyta</taxon>
        <taxon>Magnoliopsida</taxon>
        <taxon>eudicotyledons</taxon>
        <taxon>Gunneridae</taxon>
        <taxon>Pentapetalae</taxon>
        <taxon>rosids</taxon>
        <taxon>fabids</taxon>
        <taxon>Fabales</taxon>
        <taxon>Fabaceae</taxon>
        <taxon>Papilionoideae</taxon>
        <taxon>50 kb inversion clade</taxon>
        <taxon>NPAAA clade</taxon>
        <taxon>indigoferoid/millettioid clade</taxon>
        <taxon>Phaseoleae</taxon>
        <taxon>Vigna</taxon>
    </lineage>
</organism>
<dbReference type="Proteomes" id="UP001374535">
    <property type="component" value="Chromosome 4"/>
</dbReference>
<evidence type="ECO:0000313" key="1">
    <source>
        <dbReference type="EMBL" id="WVZ14576.1"/>
    </source>
</evidence>
<reference evidence="1 2" key="1">
    <citation type="journal article" date="2023" name="Life. Sci Alliance">
        <title>Evolutionary insights into 3D genome organization and epigenetic landscape of Vigna mungo.</title>
        <authorList>
            <person name="Junaid A."/>
            <person name="Singh B."/>
            <person name="Bhatia S."/>
        </authorList>
    </citation>
    <scope>NUCLEOTIDE SEQUENCE [LARGE SCALE GENOMIC DNA]</scope>
    <source>
        <strain evidence="1">Urdbean</strain>
    </source>
</reference>
<sequence length="113" mass="12549">MRIVFLALQNKKTTPVYSAIQVNFGVRNTTPCINVLPFLRPRAPSLSSSKSVPSLNMAKLSFFWPEHIMLSWSVKDNALTLPLQTTLLNTSLQFDPSTVYKTSAFSADVPSSE</sequence>
<keyword evidence="2" id="KW-1185">Reference proteome</keyword>
<proteinExistence type="predicted"/>
<accession>A0AAQ3NQS9</accession>
<evidence type="ECO:0000313" key="2">
    <source>
        <dbReference type="Proteomes" id="UP001374535"/>
    </source>
</evidence>
<name>A0AAQ3NQS9_VIGMU</name>
<dbReference type="EMBL" id="CP144697">
    <property type="protein sequence ID" value="WVZ14576.1"/>
    <property type="molecule type" value="Genomic_DNA"/>
</dbReference>